<evidence type="ECO:0000313" key="2">
    <source>
        <dbReference type="Proteomes" id="UP000309997"/>
    </source>
</evidence>
<proteinExistence type="predicted"/>
<dbReference type="Proteomes" id="UP000309997">
    <property type="component" value="Unassembled WGS sequence"/>
</dbReference>
<organism evidence="1 2">
    <name type="scientific">Populus alba</name>
    <name type="common">White poplar</name>
    <dbReference type="NCBI Taxonomy" id="43335"/>
    <lineage>
        <taxon>Eukaryota</taxon>
        <taxon>Viridiplantae</taxon>
        <taxon>Streptophyta</taxon>
        <taxon>Embryophyta</taxon>
        <taxon>Tracheophyta</taxon>
        <taxon>Spermatophyta</taxon>
        <taxon>Magnoliopsida</taxon>
        <taxon>eudicotyledons</taxon>
        <taxon>Gunneridae</taxon>
        <taxon>Pentapetalae</taxon>
        <taxon>rosids</taxon>
        <taxon>fabids</taxon>
        <taxon>Malpighiales</taxon>
        <taxon>Salicaceae</taxon>
        <taxon>Saliceae</taxon>
        <taxon>Populus</taxon>
    </lineage>
</organism>
<keyword evidence="2" id="KW-1185">Reference proteome</keyword>
<evidence type="ECO:0000313" key="1">
    <source>
        <dbReference type="EMBL" id="KAL3583627.1"/>
    </source>
</evidence>
<dbReference type="EMBL" id="RCHU02000007">
    <property type="protein sequence ID" value="KAL3583627.1"/>
    <property type="molecule type" value="Genomic_DNA"/>
</dbReference>
<protein>
    <submittedName>
        <fullName evidence="1">Uncharacterized protein</fullName>
    </submittedName>
</protein>
<reference evidence="1 2" key="1">
    <citation type="journal article" date="2024" name="Plant Biotechnol. J.">
        <title>Genome and CRISPR/Cas9 system of a widespread forest tree (Populus alba) in the world.</title>
        <authorList>
            <person name="Liu Y.J."/>
            <person name="Jiang P.F."/>
            <person name="Han X.M."/>
            <person name="Li X.Y."/>
            <person name="Wang H.M."/>
            <person name="Wang Y.J."/>
            <person name="Wang X.X."/>
            <person name="Zeng Q.Y."/>
        </authorList>
    </citation>
    <scope>NUCLEOTIDE SEQUENCE [LARGE SCALE GENOMIC DNA]</scope>
    <source>
        <strain evidence="2">cv. PAL-ZL1</strain>
    </source>
</reference>
<gene>
    <name evidence="1" type="ORF">D5086_014688</name>
</gene>
<sequence length="578" mass="63061">MSFRSVVSPFALFVLYCCSLIQAQQPYVGKGTTKCSNTQNSALGYSCNGLNKSCQAYLTFRSQPPYTTVASISTLLASDPSQLSQMNSVSETAPFPTNQLVLVPVNCSCSGDYFQANASYIVQPGNTPFLIANNIYQGLSTCQAIRNLKSTLTVDIFAGETLTVPLRCACPTKNQSDLGIRYLLSYLVTQGDTVSIASVRFGADIGRALEANEISEKYPTIYPFTTLLIPLKNPPTSSQTVVPPPPPASPSPSPPPPSPNSVKSSNTTWVYVVVGVFGGIVLTLVIGTIIFFMFFRKRSVFRGLINGDFAAIKKMNGDVSKEIDLLNKINHCNLIRLSGVCFNDGHWYLVYEYAAKGPLSDWIHVSSNEGKFLKWTQRIQIATDVATGLNYLHSFTDYPHVHKDIKSSNILLDNDLRAKIANFSLARSTDGPEGEFALTRHIVGTKGYMAPEYLENGIICTKLDVYAFGVLTLEIMTGKEVAALYREENRELSDVLNGVLSEEGGLEESLSQIIDPSMHGNYPSGLAVLMFRLIDSCLSKNPADRPAMDEIVQALSGILTASLAWELSNNTSSYHSSN</sequence>
<name>A0ACC4BZQ4_POPAL</name>
<comment type="caution">
    <text evidence="1">The sequence shown here is derived from an EMBL/GenBank/DDBJ whole genome shotgun (WGS) entry which is preliminary data.</text>
</comment>
<accession>A0ACC4BZQ4</accession>